<organism evidence="2 3">
    <name type="scientific">Pandoraea vervacti</name>
    <dbReference type="NCBI Taxonomy" id="656178"/>
    <lineage>
        <taxon>Bacteria</taxon>
        <taxon>Pseudomonadati</taxon>
        <taxon>Pseudomonadota</taxon>
        <taxon>Betaproteobacteria</taxon>
        <taxon>Burkholderiales</taxon>
        <taxon>Burkholderiaceae</taxon>
        <taxon>Pandoraea</taxon>
    </lineage>
</organism>
<sequence>MLKRTGVCASVDGNVNENGDENDENDEDNDDDGAARRVIPATPLRCYARRIVTQENARWIP</sequence>
<evidence type="ECO:0000313" key="2">
    <source>
        <dbReference type="EMBL" id="AJP57623.1"/>
    </source>
</evidence>
<proteinExistence type="predicted"/>
<evidence type="ECO:0000313" key="3">
    <source>
        <dbReference type="Proteomes" id="UP000035085"/>
    </source>
</evidence>
<keyword evidence="3" id="KW-1185">Reference proteome</keyword>
<dbReference type="EMBL" id="CP010897">
    <property type="protein sequence ID" value="AJP57623.1"/>
    <property type="molecule type" value="Genomic_DNA"/>
</dbReference>
<feature type="region of interest" description="Disordered" evidence="1">
    <location>
        <begin position="1"/>
        <end position="36"/>
    </location>
</feature>
<gene>
    <name evidence="2" type="ORF">UC34_12685</name>
</gene>
<dbReference type="Proteomes" id="UP000035085">
    <property type="component" value="Chromosome"/>
</dbReference>
<name>A0ABM5SY96_9BURK</name>
<feature type="compositionally biased region" description="Acidic residues" evidence="1">
    <location>
        <begin position="18"/>
        <end position="32"/>
    </location>
</feature>
<evidence type="ECO:0000256" key="1">
    <source>
        <dbReference type="SAM" id="MobiDB-lite"/>
    </source>
</evidence>
<reference evidence="3" key="1">
    <citation type="submission" date="2015-02" db="EMBL/GenBank/DDBJ databases">
        <title>Complete Genome Sequencing of Pandoraea vervacti NS15 sp. nov.</title>
        <authorList>
            <person name="Chan K.-G."/>
        </authorList>
    </citation>
    <scope>NUCLEOTIDE SEQUENCE [LARGE SCALE GENOMIC DNA]</scope>
    <source>
        <strain evidence="3">NS15</strain>
    </source>
</reference>
<protein>
    <submittedName>
        <fullName evidence="2">Uncharacterized protein</fullName>
    </submittedName>
</protein>
<dbReference type="RefSeq" id="WP_044455825.1">
    <property type="nucleotide sequence ID" value="NZ_CP010897.2"/>
</dbReference>
<accession>A0ABM5SY96</accession>